<reference evidence="1 2" key="1">
    <citation type="journal article" date="2013" name="Genome Announc.">
        <title>Draft Genome Sequence of Cesiribacter andamanensis Strain AMV16T, Isolated from a Soil Sample from a Mud Volcano in the Andaman Islands, India.</title>
        <authorList>
            <person name="Shivaji S."/>
            <person name="Ara S."/>
            <person name="Begum Z."/>
            <person name="Srinivas T.N."/>
            <person name="Singh A."/>
            <person name="Kumar Pinnaka A."/>
        </authorList>
    </citation>
    <scope>NUCLEOTIDE SEQUENCE [LARGE SCALE GENOMIC DNA]</scope>
    <source>
        <strain evidence="1 2">AMV16</strain>
    </source>
</reference>
<keyword evidence="2" id="KW-1185">Reference proteome</keyword>
<evidence type="ECO:0000313" key="2">
    <source>
        <dbReference type="Proteomes" id="UP000011910"/>
    </source>
</evidence>
<sequence>MTIRNSPALFLPRLLLRLLYYLLAPLSLYAQQQQQQQSNIAEPAALQLGLTTHYGFIIPHSSTIRDVAHSNPRALELDLSLHFTSQKAWNYLQGYPRLGATFSYVNFNYPRVLGNAYALVLYAEPFLSAHRRFSLSFRLGGGLAYMDTPYDEAQNPDNLFYSTRFSFPLVANLMGNYRLGERLQLRAGGTYNHISNGGRRQPNKGINYPTVTLGLQWALRPASFPERQPATAQAQGKKREYLLALIGGYKDREDDPGRQLPVLGLAAYASQRLGRLSALTFGLEWIADYTIRHQLEQQGVDTDFQRGALLLGHELRIGRIRLGQQLGVYVYAPHKAREAVYQRWGLEYHSQKRLFGGINLKAHRHVADFLDLRLGLKF</sequence>
<dbReference type="AlphaFoldDB" id="M7N7N6"/>
<evidence type="ECO:0000313" key="1">
    <source>
        <dbReference type="EMBL" id="EMR03252.1"/>
    </source>
</evidence>
<dbReference type="STRING" id="1279009.ADICEAN_01645"/>
<accession>M7N7N6</accession>
<gene>
    <name evidence="1" type="ORF">ADICEAN_01645</name>
</gene>
<comment type="caution">
    <text evidence="1">The sequence shown here is derived from an EMBL/GenBank/DDBJ whole genome shotgun (WGS) entry which is preliminary data.</text>
</comment>
<dbReference type="OrthoDB" id="627554at2"/>
<dbReference type="eggNOG" id="COG1317">
    <property type="taxonomic scope" value="Bacteria"/>
</dbReference>
<protein>
    <submittedName>
        <fullName evidence="1">Lipid A 3-O-deacylase (PagL)</fullName>
    </submittedName>
</protein>
<dbReference type="Pfam" id="PF09411">
    <property type="entry name" value="PagL"/>
    <property type="match status" value="1"/>
</dbReference>
<proteinExistence type="predicted"/>
<dbReference type="Proteomes" id="UP000011910">
    <property type="component" value="Unassembled WGS sequence"/>
</dbReference>
<dbReference type="EMBL" id="AODQ01000031">
    <property type="protein sequence ID" value="EMR03252.1"/>
    <property type="molecule type" value="Genomic_DNA"/>
</dbReference>
<organism evidence="1 2">
    <name type="scientific">Cesiribacter andamanensis AMV16</name>
    <dbReference type="NCBI Taxonomy" id="1279009"/>
    <lineage>
        <taxon>Bacteria</taxon>
        <taxon>Pseudomonadati</taxon>
        <taxon>Bacteroidota</taxon>
        <taxon>Cytophagia</taxon>
        <taxon>Cytophagales</taxon>
        <taxon>Cesiribacteraceae</taxon>
        <taxon>Cesiribacter</taxon>
    </lineage>
</organism>
<dbReference type="Gene3D" id="2.40.160.20">
    <property type="match status" value="1"/>
</dbReference>
<name>M7N7N6_9BACT</name>
<dbReference type="InterPro" id="IPR018550">
    <property type="entry name" value="Lipid-A_deacylase-rel"/>
</dbReference>